<dbReference type="EMBL" id="JAUHTR010000002">
    <property type="protein sequence ID" value="MDN4523934.1"/>
    <property type="molecule type" value="Genomic_DNA"/>
</dbReference>
<dbReference type="InterPro" id="IPR008983">
    <property type="entry name" value="Tumour_necrosis_fac-like_dom"/>
</dbReference>
<dbReference type="Proteomes" id="UP001172721">
    <property type="component" value="Unassembled WGS sequence"/>
</dbReference>
<organism evidence="2 3">
    <name type="scientific">Fictibacillus fluitans</name>
    <dbReference type="NCBI Taxonomy" id="3058422"/>
    <lineage>
        <taxon>Bacteria</taxon>
        <taxon>Bacillati</taxon>
        <taxon>Bacillota</taxon>
        <taxon>Bacilli</taxon>
        <taxon>Bacillales</taxon>
        <taxon>Fictibacillaceae</taxon>
        <taxon>Fictibacillus</taxon>
    </lineage>
</organism>
<keyword evidence="3" id="KW-1185">Reference proteome</keyword>
<feature type="compositionally biased region" description="Basic residues" evidence="1">
    <location>
        <begin position="17"/>
        <end position="27"/>
    </location>
</feature>
<protein>
    <recommendedName>
        <fullName evidence="4">BclA C-terminal domain-containing protein</fullName>
    </recommendedName>
</protein>
<evidence type="ECO:0008006" key="4">
    <source>
        <dbReference type="Google" id="ProtNLM"/>
    </source>
</evidence>
<dbReference type="Gene3D" id="2.60.120.40">
    <property type="match status" value="1"/>
</dbReference>
<accession>A0ABT8HT37</accession>
<name>A0ABT8HT37_9BACL</name>
<evidence type="ECO:0000256" key="1">
    <source>
        <dbReference type="SAM" id="MobiDB-lite"/>
    </source>
</evidence>
<evidence type="ECO:0000313" key="2">
    <source>
        <dbReference type="EMBL" id="MDN4523934.1"/>
    </source>
</evidence>
<evidence type="ECO:0000313" key="3">
    <source>
        <dbReference type="Proteomes" id="UP001172721"/>
    </source>
</evidence>
<feature type="region of interest" description="Disordered" evidence="1">
    <location>
        <begin position="1"/>
        <end position="29"/>
    </location>
</feature>
<reference evidence="2" key="1">
    <citation type="submission" date="2023-07" db="EMBL/GenBank/DDBJ databases">
        <title>Fictibacillus sp. isolated from freshwater pond.</title>
        <authorList>
            <person name="Kirdat K."/>
            <person name="Bhat A."/>
            <person name="Mourya A."/>
            <person name="Yadav A."/>
        </authorList>
    </citation>
    <scope>NUCLEOTIDE SEQUENCE</scope>
    <source>
        <strain evidence="2">NE201</strain>
    </source>
</reference>
<dbReference type="RefSeq" id="WP_301164990.1">
    <property type="nucleotide sequence ID" value="NZ_JAUHTR010000002.1"/>
</dbReference>
<sequence length="166" mass="18029">MRRMIKARKPECDGHGKKTKHGHHSKHSIYGSLNGTPVGLTLAQTGVNLDFVEAGPTAGMIANPDRDTITVKTPGVYEVTFSLTTEFVNTEVAGVNYSLFINEVIVDASEIAFFKDAGDEPFGSPGSKTILLNLKANDVISVRPFIFVGEAVYYRNPTLVVTKVDK</sequence>
<gene>
    <name evidence="2" type="ORF">QYB97_05580</name>
</gene>
<comment type="caution">
    <text evidence="2">The sequence shown here is derived from an EMBL/GenBank/DDBJ whole genome shotgun (WGS) entry which is preliminary data.</text>
</comment>
<proteinExistence type="predicted"/>